<sequence>MQWKSVGKYIQSKKNTVLCAALAGMMLMSSGFTMNGLPKNMHRVSVHVDGETINDMTVQTQPNDIFAKLGVTLGEKDTYEVQESKDPPRTDISVRRAVPVTISFWDDTQQVMTSGHTVGDVVAEYGYNMNEVDVNPGVDTPVTANLAIQLTENEQAAEQRRAREREAERVSRGIPRYRAAYTMHASAYLPSDGGGSGITATGMAARRGVVAVDPNVIPLGSRLYIPGYGEAIAADTGGAIVGNTIDLCMESYDEAIQFGRRSVEVYVLE</sequence>
<dbReference type="AlphaFoldDB" id="C4V516"/>
<keyword evidence="1 2" id="KW-0732">Signal</keyword>
<evidence type="ECO:0000259" key="3">
    <source>
        <dbReference type="Pfam" id="PF03990"/>
    </source>
</evidence>
<reference evidence="5 6" key="1">
    <citation type="submission" date="2009-04" db="EMBL/GenBank/DDBJ databases">
        <authorList>
            <person name="Qin X."/>
            <person name="Bachman B."/>
            <person name="Battles P."/>
            <person name="Bell A."/>
            <person name="Bess C."/>
            <person name="Bickham C."/>
            <person name="Chaboub L."/>
            <person name="Chen D."/>
            <person name="Coyle M."/>
            <person name="Deiros D.R."/>
            <person name="Dinh H."/>
            <person name="Forbes L."/>
            <person name="Fowler G."/>
            <person name="Francisco L."/>
            <person name="Fu Q."/>
            <person name="Gubbala S."/>
            <person name="Hale W."/>
            <person name="Han Y."/>
            <person name="Hemphill L."/>
            <person name="Highlander S.K."/>
            <person name="Hirani K."/>
            <person name="Hogues M."/>
            <person name="Jackson L."/>
            <person name="Jakkamsetti A."/>
            <person name="Javaid M."/>
            <person name="Jiang H."/>
            <person name="Korchina V."/>
            <person name="Kovar C."/>
            <person name="Lara F."/>
            <person name="Lee S."/>
            <person name="Mata R."/>
            <person name="Mathew T."/>
            <person name="Moen C."/>
            <person name="Morales K."/>
            <person name="Munidasa M."/>
            <person name="Nazareth L."/>
            <person name="Ngo R."/>
            <person name="Nguyen L."/>
            <person name="Okwuonu G."/>
            <person name="Ongeri F."/>
            <person name="Patil S."/>
            <person name="Petrosino J."/>
            <person name="Pham C."/>
            <person name="Pham P."/>
            <person name="Pu L.-L."/>
            <person name="Puazo M."/>
            <person name="Raj R."/>
            <person name="Reid J."/>
            <person name="Rouhana J."/>
            <person name="Saada N."/>
            <person name="Shang Y."/>
            <person name="Simmons D."/>
            <person name="Thornton R."/>
            <person name="Warren J."/>
            <person name="Weissenberger G."/>
            <person name="Zhang J."/>
            <person name="Zhang L."/>
            <person name="Zhou C."/>
            <person name="Zhu D."/>
            <person name="Muzny D."/>
            <person name="Worley K."/>
            <person name="Gibbs R."/>
        </authorList>
    </citation>
    <scope>NUCLEOTIDE SEQUENCE [LARGE SCALE GENOMIC DNA]</scope>
    <source>
        <strain evidence="5 6">ATCC 43531</strain>
    </source>
</reference>
<evidence type="ECO:0000313" key="6">
    <source>
        <dbReference type="Proteomes" id="UP000005309"/>
    </source>
</evidence>
<evidence type="ECO:0000259" key="4">
    <source>
        <dbReference type="Pfam" id="PF06725"/>
    </source>
</evidence>
<evidence type="ECO:0000313" key="5">
    <source>
        <dbReference type="EMBL" id="EEQ48064.1"/>
    </source>
</evidence>
<dbReference type="Pfam" id="PF06725">
    <property type="entry name" value="3D"/>
    <property type="match status" value="1"/>
</dbReference>
<keyword evidence="6" id="KW-1185">Reference proteome</keyword>
<dbReference type="InterPro" id="IPR007137">
    <property type="entry name" value="DUF348"/>
</dbReference>
<dbReference type="CDD" id="cd22786">
    <property type="entry name" value="DPBB_YuiC-like"/>
    <property type="match status" value="1"/>
</dbReference>
<feature type="domain" description="3D" evidence="4">
    <location>
        <begin position="209"/>
        <end position="269"/>
    </location>
</feature>
<dbReference type="GO" id="GO:0009254">
    <property type="term" value="P:peptidoglycan turnover"/>
    <property type="evidence" value="ECO:0007669"/>
    <property type="project" value="InterPro"/>
</dbReference>
<dbReference type="HOGENOM" id="CLU_036884_0_0_9"/>
<feature type="chain" id="PRO_5039594811" evidence="2">
    <location>
        <begin position="36"/>
        <end position="269"/>
    </location>
</feature>
<dbReference type="PANTHER" id="PTHR39160">
    <property type="entry name" value="CELL WALL-BINDING PROTEIN YOCH"/>
    <property type="match status" value="1"/>
</dbReference>
<dbReference type="STRING" id="638302.HMPREF0908_1610"/>
<evidence type="ECO:0000256" key="1">
    <source>
        <dbReference type="ARBA" id="ARBA00022729"/>
    </source>
</evidence>
<dbReference type="SUPFAM" id="SSF50685">
    <property type="entry name" value="Barwin-like endoglucanases"/>
    <property type="match status" value="1"/>
</dbReference>
<dbReference type="PANTHER" id="PTHR39160:SF4">
    <property type="entry name" value="RESUSCITATION-PROMOTING FACTOR RPFB"/>
    <property type="match status" value="1"/>
</dbReference>
<dbReference type="eggNOG" id="COG3584">
    <property type="taxonomic scope" value="Bacteria"/>
</dbReference>
<feature type="domain" description="DUF348" evidence="3">
    <location>
        <begin position="108"/>
        <end position="139"/>
    </location>
</feature>
<dbReference type="OrthoDB" id="9798935at2"/>
<organism evidence="5 6">
    <name type="scientific">Selenomonas flueggei ATCC 43531</name>
    <dbReference type="NCBI Taxonomy" id="638302"/>
    <lineage>
        <taxon>Bacteria</taxon>
        <taxon>Bacillati</taxon>
        <taxon>Bacillota</taxon>
        <taxon>Negativicutes</taxon>
        <taxon>Selenomonadales</taxon>
        <taxon>Selenomonadaceae</taxon>
        <taxon>Selenomonas</taxon>
    </lineage>
</organism>
<accession>C4V516</accession>
<protein>
    <submittedName>
        <fullName evidence="5">3D domain protein</fullName>
    </submittedName>
</protein>
<dbReference type="GO" id="GO:0019867">
    <property type="term" value="C:outer membrane"/>
    <property type="evidence" value="ECO:0007669"/>
    <property type="project" value="InterPro"/>
</dbReference>
<comment type="caution">
    <text evidence="5">The sequence shown here is derived from an EMBL/GenBank/DDBJ whole genome shotgun (WGS) entry which is preliminary data.</text>
</comment>
<dbReference type="eggNOG" id="COG3583">
    <property type="taxonomic scope" value="Bacteria"/>
</dbReference>
<dbReference type="InterPro" id="IPR010611">
    <property type="entry name" value="3D_dom"/>
</dbReference>
<dbReference type="InterPro" id="IPR051933">
    <property type="entry name" value="Resuscitation_pf_RpfB"/>
</dbReference>
<dbReference type="Pfam" id="PF03990">
    <property type="entry name" value="DUF348"/>
    <property type="match status" value="1"/>
</dbReference>
<gene>
    <name evidence="5" type="ORF">HMPREF0908_1610</name>
</gene>
<dbReference type="InterPro" id="IPR036908">
    <property type="entry name" value="RlpA-like_sf"/>
</dbReference>
<evidence type="ECO:0000256" key="2">
    <source>
        <dbReference type="SAM" id="SignalP"/>
    </source>
</evidence>
<proteinExistence type="predicted"/>
<dbReference type="RefSeq" id="WP_006690344.1">
    <property type="nucleotide sequence ID" value="NZ_GG694006.1"/>
</dbReference>
<feature type="signal peptide" evidence="2">
    <location>
        <begin position="1"/>
        <end position="35"/>
    </location>
</feature>
<name>C4V516_9FIRM</name>
<dbReference type="GO" id="GO:0004553">
    <property type="term" value="F:hydrolase activity, hydrolyzing O-glycosyl compounds"/>
    <property type="evidence" value="ECO:0007669"/>
    <property type="project" value="InterPro"/>
</dbReference>
<dbReference type="Proteomes" id="UP000005309">
    <property type="component" value="Unassembled WGS sequence"/>
</dbReference>
<dbReference type="Gene3D" id="2.40.40.10">
    <property type="entry name" value="RlpA-like domain"/>
    <property type="match status" value="1"/>
</dbReference>
<dbReference type="EMBL" id="ACLA01000022">
    <property type="protein sequence ID" value="EEQ48064.1"/>
    <property type="molecule type" value="Genomic_DNA"/>
</dbReference>